<accession>A0A917JAH7</accession>
<dbReference type="SUPFAM" id="SSF55486">
    <property type="entry name" value="Metalloproteases ('zincins'), catalytic domain"/>
    <property type="match status" value="1"/>
</dbReference>
<dbReference type="AlphaFoldDB" id="A0A917JAH7"/>
<feature type="domain" description="Peptidase M13 C-terminal" evidence="8">
    <location>
        <begin position="477"/>
        <end position="677"/>
    </location>
</feature>
<evidence type="ECO:0000256" key="7">
    <source>
        <dbReference type="ARBA" id="ARBA00023049"/>
    </source>
</evidence>
<gene>
    <name evidence="10" type="primary">pepO</name>
    <name evidence="10" type="ORF">GCM10011425_13410</name>
</gene>
<evidence type="ECO:0000313" key="10">
    <source>
        <dbReference type="EMBL" id="GGI50129.1"/>
    </source>
</evidence>
<sequence length="681" mass="77446">MRTNKWLWLAAPVLAVAACKQTPDKSAEVPKRAEFFDKAAMDTTVKPGDNFFEYVNGAWLKKTEIPASETGWGEFNILYNNNQAHIHDILNDLGTHEYDKGSKEQKVADLFKSGMDTVTIDKMGYTPVKGELAKIAAIKDYKQLIAYAADSFKEGDGYLFGFYVAPDDKNSEKNMAQLYQTGLGLPNRDYYFNNDEASKKIRTAYVAYIAQLFTLTGTDKATAAKNADAILKLETEIAKSHSTPVELRDPVKNYNKFTVDQVQKQVPDIDLKDVFKRMGVSTDTVLVGQPKYYVALNNLLKTQPIEVWKNKIAFTALSNAASYLSKDFRDAKFNFYDKELNGQKVQKERWKQMASVVDGGLGELLGQLYAEKYFTADAKKRMLDLVNNLQSVYKERIEKLDWMSADTKKKATEKLNGFIKKIGYPDKWKEYKDVEIDKAKFYANQQSIAKHDYKERVDKVNKKVDKTEWGMTPPTVNAYYNPSFNEIVFPAGILQFPFFDKDADDAINYGGIGMVIGHEMTHGFDDQGSQYDKNGNLNVWWTKEDAAKFKEKTQAVATQYDAYTVLNGMHVNGNLTLGENIADNGGLAIAYEAFKRTEQGKGNTKIDGFTPDQRFFLSLAQIWRSKNRDETARMRINTDPHSPAMYRVNGPISNTDAWYKAFDIKPGDKLYKPEDKRIRIW</sequence>
<evidence type="ECO:0000313" key="11">
    <source>
        <dbReference type="Proteomes" id="UP000662074"/>
    </source>
</evidence>
<protein>
    <submittedName>
        <fullName evidence="10">Peptidase M13</fullName>
    </submittedName>
</protein>
<dbReference type="GO" id="GO:0005886">
    <property type="term" value="C:plasma membrane"/>
    <property type="evidence" value="ECO:0007669"/>
    <property type="project" value="TreeGrafter"/>
</dbReference>
<evidence type="ECO:0000259" key="8">
    <source>
        <dbReference type="Pfam" id="PF01431"/>
    </source>
</evidence>
<dbReference type="InterPro" id="IPR024079">
    <property type="entry name" value="MetalloPept_cat_dom_sf"/>
</dbReference>
<reference evidence="10" key="1">
    <citation type="journal article" date="2014" name="Int. J. Syst. Evol. Microbiol.">
        <title>Complete genome sequence of Corynebacterium casei LMG S-19264T (=DSM 44701T), isolated from a smear-ripened cheese.</title>
        <authorList>
            <consortium name="US DOE Joint Genome Institute (JGI-PGF)"/>
            <person name="Walter F."/>
            <person name="Albersmeier A."/>
            <person name="Kalinowski J."/>
            <person name="Ruckert C."/>
        </authorList>
    </citation>
    <scope>NUCLEOTIDE SEQUENCE</scope>
    <source>
        <strain evidence="10">CCM 8711</strain>
    </source>
</reference>
<dbReference type="Pfam" id="PF01431">
    <property type="entry name" value="Peptidase_M13"/>
    <property type="match status" value="1"/>
</dbReference>
<name>A0A917JAH7_9SPHI</name>
<evidence type="ECO:0000256" key="2">
    <source>
        <dbReference type="ARBA" id="ARBA00007357"/>
    </source>
</evidence>
<feature type="domain" description="Peptidase M13 N-terminal" evidence="9">
    <location>
        <begin position="47"/>
        <end position="425"/>
    </location>
</feature>
<dbReference type="InterPro" id="IPR008753">
    <property type="entry name" value="Peptidase_M13_N"/>
</dbReference>
<dbReference type="Pfam" id="PF05649">
    <property type="entry name" value="Peptidase_M13_N"/>
    <property type="match status" value="1"/>
</dbReference>
<evidence type="ECO:0000256" key="6">
    <source>
        <dbReference type="ARBA" id="ARBA00022833"/>
    </source>
</evidence>
<dbReference type="PANTHER" id="PTHR11733:SF167">
    <property type="entry name" value="FI17812P1-RELATED"/>
    <property type="match status" value="1"/>
</dbReference>
<keyword evidence="7" id="KW-0482">Metalloprotease</keyword>
<evidence type="ECO:0000256" key="1">
    <source>
        <dbReference type="ARBA" id="ARBA00001947"/>
    </source>
</evidence>
<keyword evidence="11" id="KW-1185">Reference proteome</keyword>
<dbReference type="GO" id="GO:0046872">
    <property type="term" value="F:metal ion binding"/>
    <property type="evidence" value="ECO:0007669"/>
    <property type="project" value="UniProtKB-KW"/>
</dbReference>
<dbReference type="CDD" id="cd08662">
    <property type="entry name" value="M13"/>
    <property type="match status" value="1"/>
</dbReference>
<evidence type="ECO:0000256" key="5">
    <source>
        <dbReference type="ARBA" id="ARBA00022801"/>
    </source>
</evidence>
<dbReference type="InterPro" id="IPR000718">
    <property type="entry name" value="Peptidase_M13"/>
</dbReference>
<reference evidence="10" key="2">
    <citation type="submission" date="2020-09" db="EMBL/GenBank/DDBJ databases">
        <authorList>
            <person name="Sun Q."/>
            <person name="Sedlacek I."/>
        </authorList>
    </citation>
    <scope>NUCLEOTIDE SEQUENCE</scope>
    <source>
        <strain evidence="10">CCM 8711</strain>
    </source>
</reference>
<evidence type="ECO:0000256" key="4">
    <source>
        <dbReference type="ARBA" id="ARBA00022723"/>
    </source>
</evidence>
<keyword evidence="3" id="KW-0645">Protease</keyword>
<dbReference type="PRINTS" id="PR00786">
    <property type="entry name" value="NEPRILYSIN"/>
</dbReference>
<dbReference type="GO" id="GO:0016485">
    <property type="term" value="P:protein processing"/>
    <property type="evidence" value="ECO:0007669"/>
    <property type="project" value="TreeGrafter"/>
</dbReference>
<dbReference type="PANTHER" id="PTHR11733">
    <property type="entry name" value="ZINC METALLOPROTEASE FAMILY M13 NEPRILYSIN-RELATED"/>
    <property type="match status" value="1"/>
</dbReference>
<dbReference type="RefSeq" id="WP_188415011.1">
    <property type="nucleotide sequence ID" value="NZ_BMDO01000002.1"/>
</dbReference>
<dbReference type="GO" id="GO:0004222">
    <property type="term" value="F:metalloendopeptidase activity"/>
    <property type="evidence" value="ECO:0007669"/>
    <property type="project" value="InterPro"/>
</dbReference>
<evidence type="ECO:0000256" key="3">
    <source>
        <dbReference type="ARBA" id="ARBA00022670"/>
    </source>
</evidence>
<dbReference type="EMBL" id="BMDO01000002">
    <property type="protein sequence ID" value="GGI50129.1"/>
    <property type="molecule type" value="Genomic_DNA"/>
</dbReference>
<dbReference type="Gene3D" id="1.10.1380.10">
    <property type="entry name" value="Neutral endopeptidase , domain2"/>
    <property type="match status" value="1"/>
</dbReference>
<dbReference type="Proteomes" id="UP000662074">
    <property type="component" value="Unassembled WGS sequence"/>
</dbReference>
<proteinExistence type="inferred from homology"/>
<dbReference type="PROSITE" id="PS51257">
    <property type="entry name" value="PROKAR_LIPOPROTEIN"/>
    <property type="match status" value="1"/>
</dbReference>
<keyword evidence="6" id="KW-0862">Zinc</keyword>
<dbReference type="InterPro" id="IPR018497">
    <property type="entry name" value="Peptidase_M13_C"/>
</dbReference>
<dbReference type="InterPro" id="IPR042089">
    <property type="entry name" value="Peptidase_M13_dom_2"/>
</dbReference>
<evidence type="ECO:0000259" key="9">
    <source>
        <dbReference type="Pfam" id="PF05649"/>
    </source>
</evidence>
<organism evidence="10 11">
    <name type="scientific">Mucilaginibacter galii</name>
    <dbReference type="NCBI Taxonomy" id="2005073"/>
    <lineage>
        <taxon>Bacteria</taxon>
        <taxon>Pseudomonadati</taxon>
        <taxon>Bacteroidota</taxon>
        <taxon>Sphingobacteriia</taxon>
        <taxon>Sphingobacteriales</taxon>
        <taxon>Sphingobacteriaceae</taxon>
        <taxon>Mucilaginibacter</taxon>
    </lineage>
</organism>
<dbReference type="Gene3D" id="3.40.390.10">
    <property type="entry name" value="Collagenase (Catalytic Domain)"/>
    <property type="match status" value="1"/>
</dbReference>
<keyword evidence="4" id="KW-0479">Metal-binding</keyword>
<comment type="similarity">
    <text evidence="2">Belongs to the peptidase M13 family.</text>
</comment>
<comment type="cofactor">
    <cofactor evidence="1">
        <name>Zn(2+)</name>
        <dbReference type="ChEBI" id="CHEBI:29105"/>
    </cofactor>
</comment>
<dbReference type="PROSITE" id="PS51885">
    <property type="entry name" value="NEPRILYSIN"/>
    <property type="match status" value="1"/>
</dbReference>
<keyword evidence="5" id="KW-0378">Hydrolase</keyword>
<comment type="caution">
    <text evidence="10">The sequence shown here is derived from an EMBL/GenBank/DDBJ whole genome shotgun (WGS) entry which is preliminary data.</text>
</comment>